<dbReference type="EMBL" id="UINC01080655">
    <property type="protein sequence ID" value="SVC23787.1"/>
    <property type="molecule type" value="Genomic_DNA"/>
</dbReference>
<proteinExistence type="predicted"/>
<dbReference type="PANTHER" id="PTHR43031">
    <property type="entry name" value="FAD-DEPENDENT OXIDOREDUCTASE"/>
    <property type="match status" value="1"/>
</dbReference>
<evidence type="ECO:0000259" key="1">
    <source>
        <dbReference type="PROSITE" id="PS50206"/>
    </source>
</evidence>
<evidence type="ECO:0000313" key="2">
    <source>
        <dbReference type="EMBL" id="SVC23787.1"/>
    </source>
</evidence>
<gene>
    <name evidence="2" type="ORF">METZ01_LOCUS276641</name>
</gene>
<accession>A0A382KLH2</accession>
<dbReference type="SUPFAM" id="SSF52821">
    <property type="entry name" value="Rhodanese/Cell cycle control phosphatase"/>
    <property type="match status" value="1"/>
</dbReference>
<dbReference type="AlphaFoldDB" id="A0A382KLH2"/>
<feature type="domain" description="Rhodanese" evidence="1">
    <location>
        <begin position="40"/>
        <end position="88"/>
    </location>
</feature>
<name>A0A382KLH2_9ZZZZ</name>
<organism evidence="2">
    <name type="scientific">marine metagenome</name>
    <dbReference type="NCBI Taxonomy" id="408172"/>
    <lineage>
        <taxon>unclassified sequences</taxon>
        <taxon>metagenomes</taxon>
        <taxon>ecological metagenomes</taxon>
    </lineage>
</organism>
<dbReference type="PANTHER" id="PTHR43031:SF1">
    <property type="entry name" value="PYRIDINE NUCLEOTIDE-DISULPHIDE OXIDOREDUCTASE"/>
    <property type="match status" value="1"/>
</dbReference>
<dbReference type="InterPro" id="IPR001763">
    <property type="entry name" value="Rhodanese-like_dom"/>
</dbReference>
<reference evidence="2" key="1">
    <citation type="submission" date="2018-05" db="EMBL/GenBank/DDBJ databases">
        <authorList>
            <person name="Lanie J.A."/>
            <person name="Ng W.-L."/>
            <person name="Kazmierczak K.M."/>
            <person name="Andrzejewski T.M."/>
            <person name="Davidsen T.M."/>
            <person name="Wayne K.J."/>
            <person name="Tettelin H."/>
            <person name="Glass J.I."/>
            <person name="Rusch D."/>
            <person name="Podicherti R."/>
            <person name="Tsui H.-C.T."/>
            <person name="Winkler M.E."/>
        </authorList>
    </citation>
    <scope>NUCLEOTIDE SEQUENCE</scope>
</reference>
<protein>
    <recommendedName>
        <fullName evidence="1">Rhodanese domain-containing protein</fullName>
    </recommendedName>
</protein>
<sequence>MIKKKSIIYFSLMLGFTVCIFAQVEPKRISNAEVKQILDQKKEIVIVDVRGINAYKAGHIPTSISMSSGEIASRHKELPKNKLIVLYCS</sequence>
<dbReference type="PROSITE" id="PS50206">
    <property type="entry name" value="RHODANESE_3"/>
    <property type="match status" value="1"/>
</dbReference>
<dbReference type="Gene3D" id="3.40.250.10">
    <property type="entry name" value="Rhodanese-like domain"/>
    <property type="match status" value="1"/>
</dbReference>
<dbReference type="InterPro" id="IPR050229">
    <property type="entry name" value="GlpE_sulfurtransferase"/>
</dbReference>
<dbReference type="InterPro" id="IPR036873">
    <property type="entry name" value="Rhodanese-like_dom_sf"/>
</dbReference>
<dbReference type="Pfam" id="PF00581">
    <property type="entry name" value="Rhodanese"/>
    <property type="match status" value="1"/>
</dbReference>
<dbReference type="CDD" id="cd00158">
    <property type="entry name" value="RHOD"/>
    <property type="match status" value="1"/>
</dbReference>